<name>A0ABR4P2A6_9HELO</name>
<comment type="caution">
    <text evidence="2">The sequence shown here is derived from an EMBL/GenBank/DDBJ whole genome shotgun (WGS) entry which is preliminary data.</text>
</comment>
<proteinExistence type="predicted"/>
<feature type="transmembrane region" description="Helical" evidence="1">
    <location>
        <begin position="112"/>
        <end position="129"/>
    </location>
</feature>
<evidence type="ECO:0000313" key="3">
    <source>
        <dbReference type="Proteomes" id="UP001629113"/>
    </source>
</evidence>
<evidence type="ECO:0000313" key="2">
    <source>
        <dbReference type="EMBL" id="KAL3417439.1"/>
    </source>
</evidence>
<feature type="transmembrane region" description="Helical" evidence="1">
    <location>
        <begin position="55"/>
        <end position="74"/>
    </location>
</feature>
<dbReference type="PANTHER" id="PTHR37488:SF2">
    <property type="entry name" value="DUF1275 DOMAIN-CONTAINING PROTEIN"/>
    <property type="match status" value="1"/>
</dbReference>
<dbReference type="InterPro" id="IPR010699">
    <property type="entry name" value="DUF1275"/>
</dbReference>
<keyword evidence="1" id="KW-0812">Transmembrane</keyword>
<feature type="transmembrane region" description="Helical" evidence="1">
    <location>
        <begin position="22"/>
        <end position="43"/>
    </location>
</feature>
<dbReference type="Pfam" id="PF06912">
    <property type="entry name" value="DUF1275"/>
    <property type="match status" value="1"/>
</dbReference>
<keyword evidence="1" id="KW-0472">Membrane</keyword>
<dbReference type="EMBL" id="JBFCZG010000011">
    <property type="protein sequence ID" value="KAL3417439.1"/>
    <property type="molecule type" value="Genomic_DNA"/>
</dbReference>
<dbReference type="PANTHER" id="PTHR37488">
    <property type="entry name" value="DUF1275 DOMAIN-CONTAINING PROTEIN"/>
    <property type="match status" value="1"/>
</dbReference>
<organism evidence="2 3">
    <name type="scientific">Phlyctema vagabunda</name>
    <dbReference type="NCBI Taxonomy" id="108571"/>
    <lineage>
        <taxon>Eukaryota</taxon>
        <taxon>Fungi</taxon>
        <taxon>Dikarya</taxon>
        <taxon>Ascomycota</taxon>
        <taxon>Pezizomycotina</taxon>
        <taxon>Leotiomycetes</taxon>
        <taxon>Helotiales</taxon>
        <taxon>Dermateaceae</taxon>
        <taxon>Phlyctema</taxon>
    </lineage>
</organism>
<keyword evidence="1" id="KW-1133">Transmembrane helix</keyword>
<gene>
    <name evidence="2" type="ORF">PVAG01_11439</name>
</gene>
<protein>
    <submittedName>
        <fullName evidence="2">Duf1275 domain protein</fullName>
    </submittedName>
</protein>
<dbReference type="Proteomes" id="UP001629113">
    <property type="component" value="Unassembled WGS sequence"/>
</dbReference>
<sequence>MFVLGGFISGQLGNYVGPRKRWWLILTSVFQTALVFAAAGIQYSGPTPVEDTGPMALAVLSLLALSSGAQVAMARGLQITEITTAMATAAYVDVFIDENMFAKRNRKRNRRIAFLLSLFAGSFAGACAYKAYGSAFALIVSGVGKTIVLISLILNKEKIENSEKRKTRTEGLV</sequence>
<keyword evidence="3" id="KW-1185">Reference proteome</keyword>
<feature type="transmembrane region" description="Helical" evidence="1">
    <location>
        <begin position="135"/>
        <end position="155"/>
    </location>
</feature>
<accession>A0ABR4P2A6</accession>
<reference evidence="2 3" key="1">
    <citation type="submission" date="2024-06" db="EMBL/GenBank/DDBJ databases">
        <title>Complete genome of Phlyctema vagabunda strain 19-DSS-EL-015.</title>
        <authorList>
            <person name="Fiorenzani C."/>
        </authorList>
    </citation>
    <scope>NUCLEOTIDE SEQUENCE [LARGE SCALE GENOMIC DNA]</scope>
    <source>
        <strain evidence="2 3">19-DSS-EL-015</strain>
    </source>
</reference>
<evidence type="ECO:0000256" key="1">
    <source>
        <dbReference type="SAM" id="Phobius"/>
    </source>
</evidence>